<name>A0ABP9G8U5_9ACTN</name>
<dbReference type="InterPro" id="IPR036271">
    <property type="entry name" value="Tet_transcr_reg_TetR-rel_C_sf"/>
</dbReference>
<dbReference type="InterPro" id="IPR050109">
    <property type="entry name" value="HTH-type_TetR-like_transc_reg"/>
</dbReference>
<evidence type="ECO:0000256" key="1">
    <source>
        <dbReference type="ARBA" id="ARBA00023015"/>
    </source>
</evidence>
<keyword evidence="1" id="KW-0805">Transcription regulation</keyword>
<dbReference type="PRINTS" id="PR00455">
    <property type="entry name" value="HTHTETR"/>
</dbReference>
<dbReference type="PROSITE" id="PS50977">
    <property type="entry name" value="HTH_TETR_2"/>
    <property type="match status" value="1"/>
</dbReference>
<organism evidence="7 8">
    <name type="scientific">Streptomonospora halophila</name>
    <dbReference type="NCBI Taxonomy" id="427369"/>
    <lineage>
        <taxon>Bacteria</taxon>
        <taxon>Bacillati</taxon>
        <taxon>Actinomycetota</taxon>
        <taxon>Actinomycetes</taxon>
        <taxon>Streptosporangiales</taxon>
        <taxon>Nocardiopsidaceae</taxon>
        <taxon>Streptomonospora</taxon>
    </lineage>
</organism>
<evidence type="ECO:0000313" key="7">
    <source>
        <dbReference type="EMBL" id="GAA4932655.1"/>
    </source>
</evidence>
<gene>
    <name evidence="7" type="ORF">GCM10023224_11090</name>
</gene>
<dbReference type="Pfam" id="PF00440">
    <property type="entry name" value="TetR_N"/>
    <property type="match status" value="1"/>
</dbReference>
<evidence type="ECO:0000256" key="2">
    <source>
        <dbReference type="ARBA" id="ARBA00023125"/>
    </source>
</evidence>
<feature type="domain" description="HTH tetR-type" evidence="6">
    <location>
        <begin position="22"/>
        <end position="82"/>
    </location>
</feature>
<evidence type="ECO:0000256" key="5">
    <source>
        <dbReference type="SAM" id="MobiDB-lite"/>
    </source>
</evidence>
<dbReference type="RefSeq" id="WP_344143914.1">
    <property type="nucleotide sequence ID" value="NZ_BAABIK010000004.1"/>
</dbReference>
<comment type="caution">
    <text evidence="7">The sequence shown here is derived from an EMBL/GenBank/DDBJ whole genome shotgun (WGS) entry which is preliminary data.</text>
</comment>
<dbReference type="InterPro" id="IPR001647">
    <property type="entry name" value="HTH_TetR"/>
</dbReference>
<dbReference type="PANTHER" id="PTHR30055:SF234">
    <property type="entry name" value="HTH-TYPE TRANSCRIPTIONAL REGULATOR BETI"/>
    <property type="match status" value="1"/>
</dbReference>
<proteinExistence type="predicted"/>
<reference evidence="8" key="1">
    <citation type="journal article" date="2019" name="Int. J. Syst. Evol. Microbiol.">
        <title>The Global Catalogue of Microorganisms (GCM) 10K type strain sequencing project: providing services to taxonomists for standard genome sequencing and annotation.</title>
        <authorList>
            <consortium name="The Broad Institute Genomics Platform"/>
            <consortium name="The Broad Institute Genome Sequencing Center for Infectious Disease"/>
            <person name="Wu L."/>
            <person name="Ma J."/>
        </authorList>
    </citation>
    <scope>NUCLEOTIDE SEQUENCE [LARGE SCALE GENOMIC DNA]</scope>
    <source>
        <strain evidence="8">JCM 18123</strain>
    </source>
</reference>
<feature type="DNA-binding region" description="H-T-H motif" evidence="4">
    <location>
        <begin position="45"/>
        <end position="64"/>
    </location>
</feature>
<dbReference type="SUPFAM" id="SSF46689">
    <property type="entry name" value="Homeodomain-like"/>
    <property type="match status" value="1"/>
</dbReference>
<evidence type="ECO:0000256" key="3">
    <source>
        <dbReference type="ARBA" id="ARBA00023163"/>
    </source>
</evidence>
<feature type="region of interest" description="Disordered" evidence="5">
    <location>
        <begin position="218"/>
        <end position="237"/>
    </location>
</feature>
<dbReference type="EMBL" id="BAABIK010000004">
    <property type="protein sequence ID" value="GAA4932655.1"/>
    <property type="molecule type" value="Genomic_DNA"/>
</dbReference>
<keyword evidence="3" id="KW-0804">Transcription</keyword>
<protein>
    <recommendedName>
        <fullName evidence="6">HTH tetR-type domain-containing protein</fullName>
    </recommendedName>
</protein>
<keyword evidence="2 4" id="KW-0238">DNA-binding</keyword>
<dbReference type="PANTHER" id="PTHR30055">
    <property type="entry name" value="HTH-TYPE TRANSCRIPTIONAL REGULATOR RUTR"/>
    <property type="match status" value="1"/>
</dbReference>
<dbReference type="Gene3D" id="1.10.357.10">
    <property type="entry name" value="Tetracycline Repressor, domain 2"/>
    <property type="match status" value="1"/>
</dbReference>
<sequence length="237" mass="24308">MSAAQQRRPAGAADPAVAGAAGDTRERLIGAASELLADGGPDAVTMRRVGELAGVSRAAPYRHFDDKHDLLRAVALRSLGEVRAAVVSALPTAQTPVEEVPAALRRAFSAYLQSGVDHPEHYRLMFGEHLSHVDGADVHEAAEELLQASVDSLGEGQRAGVVRSGDPRAMAILSLSALHGLVTLAGSGHLARKGLQTEEGGELAALVADLVAGLVRREEPGGPPHLGACGGSPAKGA</sequence>
<keyword evidence="8" id="KW-1185">Reference proteome</keyword>
<dbReference type="Proteomes" id="UP001499993">
    <property type="component" value="Unassembled WGS sequence"/>
</dbReference>
<evidence type="ECO:0000313" key="8">
    <source>
        <dbReference type="Proteomes" id="UP001499993"/>
    </source>
</evidence>
<accession>A0ABP9G8U5</accession>
<dbReference type="Pfam" id="PF13305">
    <property type="entry name" value="TetR_C_33"/>
    <property type="match status" value="1"/>
</dbReference>
<evidence type="ECO:0000259" key="6">
    <source>
        <dbReference type="PROSITE" id="PS50977"/>
    </source>
</evidence>
<dbReference type="InterPro" id="IPR025996">
    <property type="entry name" value="MT1864/Rv1816-like_C"/>
</dbReference>
<evidence type="ECO:0000256" key="4">
    <source>
        <dbReference type="PROSITE-ProRule" id="PRU00335"/>
    </source>
</evidence>
<dbReference type="InterPro" id="IPR009057">
    <property type="entry name" value="Homeodomain-like_sf"/>
</dbReference>
<dbReference type="SUPFAM" id="SSF48498">
    <property type="entry name" value="Tetracyclin repressor-like, C-terminal domain"/>
    <property type="match status" value="1"/>
</dbReference>